<gene>
    <name evidence="1" type="ORF">PYH38_003535</name>
</gene>
<dbReference type="EMBL" id="CP120371">
    <property type="protein sequence ID" value="WEX84637.1"/>
    <property type="molecule type" value="Genomic_DNA"/>
</dbReference>
<protein>
    <submittedName>
        <fullName evidence="1">Uncharacterized protein</fullName>
    </submittedName>
</protein>
<dbReference type="Proteomes" id="UP001235547">
    <property type="component" value="Chromosome 1"/>
</dbReference>
<organism evidence="1 2">
    <name type="scientific">Sinorhizobium numidicum</name>
    <dbReference type="NCBI Taxonomy" id="680248"/>
    <lineage>
        <taxon>Bacteria</taxon>
        <taxon>Pseudomonadati</taxon>
        <taxon>Pseudomonadota</taxon>
        <taxon>Alphaproteobacteria</taxon>
        <taxon>Hyphomicrobiales</taxon>
        <taxon>Rhizobiaceae</taxon>
        <taxon>Sinorhizobium/Ensifer group</taxon>
        <taxon>Sinorhizobium</taxon>
    </lineage>
</organism>
<evidence type="ECO:0000313" key="1">
    <source>
        <dbReference type="EMBL" id="WEX84637.1"/>
    </source>
</evidence>
<proteinExistence type="predicted"/>
<keyword evidence="2" id="KW-1185">Reference proteome</keyword>
<dbReference type="RefSeq" id="WP_280735556.1">
    <property type="nucleotide sequence ID" value="NZ_CP120368.1"/>
</dbReference>
<accession>A0ABY8D2Q6</accession>
<sequence>MATDRLFDLIIDSLIRRGGADASRLVTEQARRPWMQRGVYDAAQRLGLLEGEAAAAMVYGTAFEEGALAALRLARLILSDPAVRGREAEALKLIEEGASHGDIVARLRVRKERSSLDSSQNNVVRFER</sequence>
<evidence type="ECO:0000313" key="2">
    <source>
        <dbReference type="Proteomes" id="UP001235547"/>
    </source>
</evidence>
<name>A0ABY8D2Q6_9HYPH</name>
<reference evidence="1 2" key="1">
    <citation type="submission" date="2023-03" db="EMBL/GenBank/DDBJ databases">
        <authorList>
            <person name="Kaur S."/>
            <person name="Espinosa-Saiz D."/>
            <person name="Velazquez E."/>
            <person name="Menendez E."/>
            <person name="diCenzo G.C."/>
        </authorList>
    </citation>
    <scope>NUCLEOTIDE SEQUENCE [LARGE SCALE GENOMIC DNA]</scope>
    <source>
        <strain evidence="1 2">LMG 27395</strain>
    </source>
</reference>